<dbReference type="Pfam" id="PF13560">
    <property type="entry name" value="HTH_31"/>
    <property type="match status" value="1"/>
</dbReference>
<evidence type="ECO:0008006" key="3">
    <source>
        <dbReference type="Google" id="ProtNLM"/>
    </source>
</evidence>
<reference evidence="2" key="1">
    <citation type="journal article" date="2019" name="Int. J. Syst. Evol. Microbiol.">
        <title>The Global Catalogue of Microorganisms (GCM) 10K type strain sequencing project: providing services to taxonomists for standard genome sequencing and annotation.</title>
        <authorList>
            <consortium name="The Broad Institute Genomics Platform"/>
            <consortium name="The Broad Institute Genome Sequencing Center for Infectious Disease"/>
            <person name="Wu L."/>
            <person name="Ma J."/>
        </authorList>
    </citation>
    <scope>NUCLEOTIDE SEQUENCE [LARGE SCALE GENOMIC DNA]</scope>
    <source>
        <strain evidence="2">JCM 17939</strain>
    </source>
</reference>
<dbReference type="EMBL" id="BAABHK010000008">
    <property type="protein sequence ID" value="GAA4630346.1"/>
    <property type="molecule type" value="Genomic_DNA"/>
</dbReference>
<evidence type="ECO:0000313" key="1">
    <source>
        <dbReference type="EMBL" id="GAA4630346.1"/>
    </source>
</evidence>
<evidence type="ECO:0000313" key="2">
    <source>
        <dbReference type="Proteomes" id="UP001501442"/>
    </source>
</evidence>
<protein>
    <recommendedName>
        <fullName evidence="3">HTH cro/C1-type domain-containing protein</fullName>
    </recommendedName>
</protein>
<dbReference type="Proteomes" id="UP001501442">
    <property type="component" value="Unassembled WGS sequence"/>
</dbReference>
<dbReference type="InterPro" id="IPR010982">
    <property type="entry name" value="Lambda_DNA-bd_dom_sf"/>
</dbReference>
<keyword evidence="2" id="KW-1185">Reference proteome</keyword>
<proteinExistence type="predicted"/>
<dbReference type="SUPFAM" id="SSF47413">
    <property type="entry name" value="lambda repressor-like DNA-binding domains"/>
    <property type="match status" value="1"/>
</dbReference>
<dbReference type="Gene3D" id="1.10.260.40">
    <property type="entry name" value="lambda repressor-like DNA-binding domains"/>
    <property type="match status" value="1"/>
</dbReference>
<organism evidence="1 2">
    <name type="scientific">Actinoallomurus vinaceus</name>
    <dbReference type="NCBI Taxonomy" id="1080074"/>
    <lineage>
        <taxon>Bacteria</taxon>
        <taxon>Bacillati</taxon>
        <taxon>Actinomycetota</taxon>
        <taxon>Actinomycetes</taxon>
        <taxon>Streptosporangiales</taxon>
        <taxon>Thermomonosporaceae</taxon>
        <taxon>Actinoallomurus</taxon>
    </lineage>
</organism>
<name>A0ABP8UJ78_9ACTN</name>
<gene>
    <name evidence="1" type="ORF">GCM10023196_055340</name>
</gene>
<comment type="caution">
    <text evidence="1">The sequence shown here is derived from an EMBL/GenBank/DDBJ whole genome shotgun (WGS) entry which is preliminary data.</text>
</comment>
<accession>A0ABP8UJ78</accession>
<sequence length="480" mass="51861">MKTLEIPPSLWNGDEVLAALARRDIGQLFRLVRQYIGASQTQIAAACDMTQGKVSEYMKRGGRQVLALEVFERIADGLDMPDDARMTLGLAPRSFRTPPQPGSSGWLADPSLFGSLGGSPYASDEDGESVQRRTFHRLAAAGLFEAVLADLPGDSMARDHVETLVTALTGHPDGSGARTEAAHLDLSALRARVASAKRDYQACRYSTLTGTLPGLLADLQAACEVLDGDDSRRAYTLSAEAYQVAAGVLRKLGDEGLAWLAADHSMRAARRSEDPVTVASSSRSIANRLVEGGHFGAATTMASSFAVRLDRDIGEHTPESLSVYGILLLRGAEAAGRRNDRATVSTMLDEAEGAARRLGGDHNYRWTAFGPTNVRLHRVNISASLGDAGQAIAEARRVDLDRVPTTERKAVLLIDTSRALVQWGRHEKAYEILRVAERLAPEEVSARPAVHRLLRDLHATSPPSAKRRVTEFATQIGVRL</sequence>